<name>A0A401ZDQ7_9CHLR</name>
<evidence type="ECO:0000259" key="1">
    <source>
        <dbReference type="Pfam" id="PF05239"/>
    </source>
</evidence>
<protein>
    <recommendedName>
        <fullName evidence="1">PRC-barrel domain-containing protein</fullName>
    </recommendedName>
</protein>
<comment type="caution">
    <text evidence="2">The sequence shown here is derived from an EMBL/GenBank/DDBJ whole genome shotgun (WGS) entry which is preliminary data.</text>
</comment>
<dbReference type="Pfam" id="PF05239">
    <property type="entry name" value="PRC"/>
    <property type="match status" value="1"/>
</dbReference>
<proteinExistence type="predicted"/>
<evidence type="ECO:0000313" key="3">
    <source>
        <dbReference type="Proteomes" id="UP000287224"/>
    </source>
</evidence>
<reference evidence="3" key="1">
    <citation type="submission" date="2018-12" db="EMBL/GenBank/DDBJ databases">
        <title>Tengunoibacter tsumagoiensis gen. nov., sp. nov., Dictyobacter kobayashii sp. nov., D. alpinus sp. nov., and D. joshuensis sp. nov. and description of Dictyobacteraceae fam. nov. within the order Ktedonobacterales isolated from Tengu-no-mugimeshi.</title>
        <authorList>
            <person name="Wang C.M."/>
            <person name="Zheng Y."/>
            <person name="Sakai Y."/>
            <person name="Toyoda A."/>
            <person name="Minakuchi Y."/>
            <person name="Abe K."/>
            <person name="Yokota A."/>
            <person name="Yabe S."/>
        </authorList>
    </citation>
    <scope>NUCLEOTIDE SEQUENCE [LARGE SCALE GENOMIC DNA]</scope>
    <source>
        <strain evidence="3">S-27</strain>
    </source>
</reference>
<keyword evidence="3" id="KW-1185">Reference proteome</keyword>
<dbReference type="RefSeq" id="WP_126596088.1">
    <property type="nucleotide sequence ID" value="NZ_BIFQ01000001.1"/>
</dbReference>
<accession>A0A401ZDQ7</accession>
<feature type="domain" description="PRC-barrel" evidence="1">
    <location>
        <begin position="10"/>
        <end position="74"/>
    </location>
</feature>
<gene>
    <name evidence="2" type="ORF">KDAU_23210</name>
</gene>
<dbReference type="SUPFAM" id="SSF50346">
    <property type="entry name" value="PRC-barrel domain"/>
    <property type="match status" value="1"/>
</dbReference>
<organism evidence="2 3">
    <name type="scientific">Dictyobacter aurantiacus</name>
    <dbReference type="NCBI Taxonomy" id="1936993"/>
    <lineage>
        <taxon>Bacteria</taxon>
        <taxon>Bacillati</taxon>
        <taxon>Chloroflexota</taxon>
        <taxon>Ktedonobacteria</taxon>
        <taxon>Ktedonobacterales</taxon>
        <taxon>Dictyobacteraceae</taxon>
        <taxon>Dictyobacter</taxon>
    </lineage>
</organism>
<sequence>MENNQAIRKWSELYNLNVVVPGEGKSLGKVEDFFFKEGSNAIYALCVRTRLHGDLSLPVTGIVAIEKDRVTIRNAQMLARALPPLGRGQQLLSRKVVGVKDRELGTVKDVVLAVDPPATMRVAGFEMQRGSSSVNFGSDIVSRYYDDDNSIRIYDQSAKSLR</sequence>
<dbReference type="InterPro" id="IPR011033">
    <property type="entry name" value="PRC_barrel-like_sf"/>
</dbReference>
<dbReference type="Proteomes" id="UP000287224">
    <property type="component" value="Unassembled WGS sequence"/>
</dbReference>
<dbReference type="InterPro" id="IPR027275">
    <property type="entry name" value="PRC-brl_dom"/>
</dbReference>
<dbReference type="EMBL" id="BIFQ01000001">
    <property type="protein sequence ID" value="GCE04992.1"/>
    <property type="molecule type" value="Genomic_DNA"/>
</dbReference>
<dbReference type="OrthoDB" id="157898at2"/>
<evidence type="ECO:0000313" key="2">
    <source>
        <dbReference type="EMBL" id="GCE04992.1"/>
    </source>
</evidence>
<dbReference type="AlphaFoldDB" id="A0A401ZDQ7"/>
<dbReference type="Gene3D" id="2.30.30.240">
    <property type="entry name" value="PRC-barrel domain"/>
    <property type="match status" value="1"/>
</dbReference>